<comment type="caution">
    <text evidence="3">The sequence shown here is derived from an EMBL/GenBank/DDBJ whole genome shotgun (WGS) entry which is preliminary data.</text>
</comment>
<organism evidence="3 4">
    <name type="scientific">Zavarzinia compransoris</name>
    <dbReference type="NCBI Taxonomy" id="1264899"/>
    <lineage>
        <taxon>Bacteria</taxon>
        <taxon>Pseudomonadati</taxon>
        <taxon>Pseudomonadota</taxon>
        <taxon>Alphaproteobacteria</taxon>
        <taxon>Rhodospirillales</taxon>
        <taxon>Zavarziniaceae</taxon>
        <taxon>Zavarzinia</taxon>
    </lineage>
</organism>
<keyword evidence="3" id="KW-0808">Transferase</keyword>
<dbReference type="InterPro" id="IPR036282">
    <property type="entry name" value="Glutathione-S-Trfase_C_sf"/>
</dbReference>
<dbReference type="SFLD" id="SFLDG00358">
    <property type="entry name" value="Main_(cytGST)"/>
    <property type="match status" value="1"/>
</dbReference>
<evidence type="ECO:0000313" key="4">
    <source>
        <dbReference type="Proteomes" id="UP000246077"/>
    </source>
</evidence>
<dbReference type="OrthoDB" id="9810080at2"/>
<dbReference type="InterPro" id="IPR010987">
    <property type="entry name" value="Glutathione-S-Trfase_C-like"/>
</dbReference>
<dbReference type="Pfam" id="PF14497">
    <property type="entry name" value="GST_C_3"/>
    <property type="match status" value="1"/>
</dbReference>
<evidence type="ECO:0000259" key="1">
    <source>
        <dbReference type="PROSITE" id="PS50404"/>
    </source>
</evidence>
<proteinExistence type="predicted"/>
<accession>A0A317EBS5</accession>
<evidence type="ECO:0000259" key="2">
    <source>
        <dbReference type="PROSITE" id="PS50405"/>
    </source>
</evidence>
<dbReference type="SUPFAM" id="SSF47616">
    <property type="entry name" value="GST C-terminal domain-like"/>
    <property type="match status" value="1"/>
</dbReference>
<name>A0A317EBS5_9PROT</name>
<dbReference type="InterPro" id="IPR004046">
    <property type="entry name" value="GST_C"/>
</dbReference>
<dbReference type="Gene3D" id="3.40.30.10">
    <property type="entry name" value="Glutaredoxin"/>
    <property type="match status" value="1"/>
</dbReference>
<dbReference type="CDD" id="cd00570">
    <property type="entry name" value="GST_N_family"/>
    <property type="match status" value="1"/>
</dbReference>
<keyword evidence="4" id="KW-1185">Reference proteome</keyword>
<dbReference type="PROSITE" id="PS50405">
    <property type="entry name" value="GST_CTER"/>
    <property type="match status" value="1"/>
</dbReference>
<dbReference type="InterPro" id="IPR040079">
    <property type="entry name" value="Glutathione_S-Trfase"/>
</dbReference>
<dbReference type="Pfam" id="PF13417">
    <property type="entry name" value="GST_N_3"/>
    <property type="match status" value="1"/>
</dbReference>
<dbReference type="PANTHER" id="PTHR44051">
    <property type="entry name" value="GLUTATHIONE S-TRANSFERASE-RELATED"/>
    <property type="match status" value="1"/>
</dbReference>
<dbReference type="PROSITE" id="PS50404">
    <property type="entry name" value="GST_NTER"/>
    <property type="match status" value="1"/>
</dbReference>
<dbReference type="Gene3D" id="1.20.1050.10">
    <property type="match status" value="1"/>
</dbReference>
<sequence>MILYGAILSPFVRKALLALKEKGLAFEHQMVMPGDKSPAFRALSPFGKIPAFADGDFKICDSTAIVTYLDAKYPETPVLPADPAERARAIWFEEFSDTIVGAQVGALFWNRVVAPRFMGQKGDDAAADKAEREGLPPILDYLETQIQANNLLVGQTVSIADLSLGAQFVNLAYAGVEVDAAKYPKLAGYLAVIQARPAFIEVLAAEKALMGG</sequence>
<dbReference type="SUPFAM" id="SSF52833">
    <property type="entry name" value="Thioredoxin-like"/>
    <property type="match status" value="1"/>
</dbReference>
<dbReference type="Proteomes" id="UP000246077">
    <property type="component" value="Unassembled WGS sequence"/>
</dbReference>
<reference evidence="4" key="1">
    <citation type="submission" date="2018-05" db="EMBL/GenBank/DDBJ databases">
        <title>Zavarzinia sp. HR-AS.</title>
        <authorList>
            <person name="Lee Y."/>
            <person name="Jeon C.O."/>
        </authorList>
    </citation>
    <scope>NUCLEOTIDE SEQUENCE [LARGE SCALE GENOMIC DNA]</scope>
    <source>
        <strain evidence="4">DSM 1231</strain>
    </source>
</reference>
<dbReference type="InterPro" id="IPR036249">
    <property type="entry name" value="Thioredoxin-like_sf"/>
</dbReference>
<evidence type="ECO:0000313" key="3">
    <source>
        <dbReference type="EMBL" id="PWR23706.1"/>
    </source>
</evidence>
<dbReference type="AlphaFoldDB" id="A0A317EBS5"/>
<dbReference type="RefSeq" id="WP_109919736.1">
    <property type="nucleotide sequence ID" value="NZ_QGLF01000001.1"/>
</dbReference>
<feature type="domain" description="GST C-terminal" evidence="2">
    <location>
        <begin position="82"/>
        <end position="212"/>
    </location>
</feature>
<dbReference type="EMBL" id="QGLF01000001">
    <property type="protein sequence ID" value="PWR23706.1"/>
    <property type="molecule type" value="Genomic_DNA"/>
</dbReference>
<dbReference type="SFLD" id="SFLDS00019">
    <property type="entry name" value="Glutathione_Transferase_(cytos"/>
    <property type="match status" value="1"/>
</dbReference>
<gene>
    <name evidence="3" type="ORF">DKG75_03835</name>
</gene>
<feature type="domain" description="GST N-terminal" evidence="1">
    <location>
        <begin position="1"/>
        <end position="77"/>
    </location>
</feature>
<dbReference type="InterPro" id="IPR004045">
    <property type="entry name" value="Glutathione_S-Trfase_N"/>
</dbReference>
<dbReference type="PANTHER" id="PTHR44051:SF8">
    <property type="entry name" value="GLUTATHIONE S-TRANSFERASE GSTA"/>
    <property type="match status" value="1"/>
</dbReference>
<dbReference type="GO" id="GO:0016740">
    <property type="term" value="F:transferase activity"/>
    <property type="evidence" value="ECO:0007669"/>
    <property type="project" value="UniProtKB-KW"/>
</dbReference>
<protein>
    <submittedName>
        <fullName evidence="3">Glutathione S-transferase</fullName>
    </submittedName>
</protein>